<evidence type="ECO:0000256" key="1">
    <source>
        <dbReference type="ARBA" id="ARBA00005254"/>
    </source>
</evidence>
<feature type="domain" description="MaoC-like" evidence="2">
    <location>
        <begin position="8"/>
        <end position="83"/>
    </location>
</feature>
<sequence length="135" mass="14543">MSGTLEVGTELPPVETGPITRAMLALFAGASGDHNPIHIDTDVARAAGFDDVFAHGMVPMGLLGRVLVGWFGPERLRTFGGRFRRITPVHARPLCRGRVEEIVEVDGERRARLALWMTIDDGDPVITGTAEVALA</sequence>
<proteinExistence type="inferred from homology"/>
<name>A0ABU8MA20_9PSEU</name>
<comment type="similarity">
    <text evidence="1">Belongs to the enoyl-CoA hydratase/isomerase family.</text>
</comment>
<evidence type="ECO:0000259" key="2">
    <source>
        <dbReference type="Pfam" id="PF01575"/>
    </source>
</evidence>
<protein>
    <submittedName>
        <fullName evidence="3">MaoC/PaaZ C-terminal domain-containing protein</fullName>
    </submittedName>
</protein>
<dbReference type="Proteomes" id="UP001369736">
    <property type="component" value="Unassembled WGS sequence"/>
</dbReference>
<comment type="caution">
    <text evidence="3">The sequence shown here is derived from an EMBL/GenBank/DDBJ whole genome shotgun (WGS) entry which is preliminary data.</text>
</comment>
<evidence type="ECO:0000313" key="4">
    <source>
        <dbReference type="Proteomes" id="UP001369736"/>
    </source>
</evidence>
<organism evidence="3 4">
    <name type="scientific">Actinomycetospora flava</name>
    <dbReference type="NCBI Taxonomy" id="3129232"/>
    <lineage>
        <taxon>Bacteria</taxon>
        <taxon>Bacillati</taxon>
        <taxon>Actinomycetota</taxon>
        <taxon>Actinomycetes</taxon>
        <taxon>Pseudonocardiales</taxon>
        <taxon>Pseudonocardiaceae</taxon>
        <taxon>Actinomycetospora</taxon>
    </lineage>
</organism>
<reference evidence="3 4" key="1">
    <citation type="submission" date="2024-03" db="EMBL/GenBank/DDBJ databases">
        <title>Actinomycetospora sp. OC33-EN07, a novel actinomycete isolated from wild orchid (Aerides multiflora).</title>
        <authorList>
            <person name="Suriyachadkun C."/>
        </authorList>
    </citation>
    <scope>NUCLEOTIDE SEQUENCE [LARGE SCALE GENOMIC DNA]</scope>
    <source>
        <strain evidence="3 4">OC33-EN07</strain>
    </source>
</reference>
<accession>A0ABU8MA20</accession>
<dbReference type="PANTHER" id="PTHR43841">
    <property type="entry name" value="3-HYDROXYACYL-THIOESTER DEHYDRATASE HTDX-RELATED"/>
    <property type="match status" value="1"/>
</dbReference>
<dbReference type="Gene3D" id="3.10.129.10">
    <property type="entry name" value="Hotdog Thioesterase"/>
    <property type="match status" value="1"/>
</dbReference>
<gene>
    <name evidence="3" type="ORF">WCD58_22690</name>
</gene>
<dbReference type="InterPro" id="IPR002539">
    <property type="entry name" value="MaoC-like_dom"/>
</dbReference>
<keyword evidence="4" id="KW-1185">Reference proteome</keyword>
<dbReference type="SUPFAM" id="SSF54637">
    <property type="entry name" value="Thioesterase/thiol ester dehydrase-isomerase"/>
    <property type="match status" value="1"/>
</dbReference>
<dbReference type="EMBL" id="JBBEGM010000010">
    <property type="protein sequence ID" value="MEJ2863981.1"/>
    <property type="molecule type" value="Genomic_DNA"/>
</dbReference>
<dbReference type="Pfam" id="PF01575">
    <property type="entry name" value="MaoC_dehydratas"/>
    <property type="match status" value="1"/>
</dbReference>
<evidence type="ECO:0000313" key="3">
    <source>
        <dbReference type="EMBL" id="MEJ2863981.1"/>
    </source>
</evidence>
<dbReference type="InterPro" id="IPR029069">
    <property type="entry name" value="HotDog_dom_sf"/>
</dbReference>
<dbReference type="PANTHER" id="PTHR43841:SF3">
    <property type="entry name" value="(3R)-HYDROXYACYL-ACP DEHYDRATASE SUBUNIT HADB"/>
    <property type="match status" value="1"/>
</dbReference>
<dbReference type="RefSeq" id="WP_337705349.1">
    <property type="nucleotide sequence ID" value="NZ_JBBEGM010000010.1"/>
</dbReference>